<evidence type="ECO:0000313" key="1">
    <source>
        <dbReference type="EMBL" id="VAW04620.1"/>
    </source>
</evidence>
<dbReference type="AlphaFoldDB" id="A0A3B0SJP2"/>
<accession>A0A3B0SJP2</accession>
<organism evidence="1">
    <name type="scientific">hydrothermal vent metagenome</name>
    <dbReference type="NCBI Taxonomy" id="652676"/>
    <lineage>
        <taxon>unclassified sequences</taxon>
        <taxon>metagenomes</taxon>
        <taxon>ecological metagenomes</taxon>
    </lineage>
</organism>
<dbReference type="EMBL" id="UOEF01000410">
    <property type="protein sequence ID" value="VAW04620.1"/>
    <property type="molecule type" value="Genomic_DNA"/>
</dbReference>
<sequence length="125" mass="14329">MTIFACKDGVNKRSRTSQYRLNRCWLQAAQTVNEVRKNRSHISALQDHEIEPAVHRDVIITPQISSSDLVRLSHGLTLRIAFEFREMALRYSSIFGAIRSGNGRRCNRHRTDQSENTAFRMAAIA</sequence>
<gene>
    <name evidence="1" type="ORF">MNBD_ALPHA04-1696</name>
</gene>
<reference evidence="1" key="1">
    <citation type="submission" date="2018-06" db="EMBL/GenBank/DDBJ databases">
        <authorList>
            <person name="Zhirakovskaya E."/>
        </authorList>
    </citation>
    <scope>NUCLEOTIDE SEQUENCE</scope>
</reference>
<protein>
    <submittedName>
        <fullName evidence="1">Uncharacterized protein</fullName>
    </submittedName>
</protein>
<proteinExistence type="predicted"/>
<name>A0A3B0SJP2_9ZZZZ</name>